<feature type="compositionally biased region" description="Acidic residues" evidence="4">
    <location>
        <begin position="28"/>
        <end position="37"/>
    </location>
</feature>
<evidence type="ECO:0000259" key="5">
    <source>
        <dbReference type="PROSITE" id="PS50013"/>
    </source>
</evidence>
<dbReference type="STRING" id="264951.A0A443HY45"/>
<dbReference type="InterPro" id="IPR000953">
    <property type="entry name" value="Chromo/chromo_shadow_dom"/>
</dbReference>
<feature type="domain" description="Chromo" evidence="5">
    <location>
        <begin position="40"/>
        <end position="101"/>
    </location>
</feature>
<comment type="caution">
    <text evidence="6">The sequence shown here is derived from an EMBL/GenBank/DDBJ whole genome shotgun (WGS) entry which is preliminary data.</text>
</comment>
<sequence>MPPPVEDISEDESTGDAIPYDNGRESGAEESDEEEGEDVYVVEKIMGHEYKKDTLFLHVKWKGYDKPEDQTLEPEENLLDGAKEAVDEYYAKLGGRPEKPSRKRKSLNEAKATPEKATQKKPRKSRGTASAEPAASEENDDVPDWVPKSKNWEKDILKVDTIMRDPDTGSLMAYLHWNNGKKSRVSIEQCYEKCPMKMLRFYEQHLVFKEG</sequence>
<accession>A0A443HY45</accession>
<dbReference type="RefSeq" id="XP_028486413.1">
    <property type="nucleotide sequence ID" value="XM_028630222.1"/>
</dbReference>
<dbReference type="GO" id="GO:0006338">
    <property type="term" value="P:chromatin remodeling"/>
    <property type="evidence" value="ECO:0007669"/>
    <property type="project" value="UniProtKB-ARBA"/>
</dbReference>
<dbReference type="Pfam" id="PF01393">
    <property type="entry name" value="Chromo_shadow"/>
    <property type="match status" value="1"/>
</dbReference>
<feature type="region of interest" description="Disordered" evidence="4">
    <location>
        <begin position="1"/>
        <end position="37"/>
    </location>
</feature>
<keyword evidence="3" id="KW-0539">Nucleus</keyword>
<evidence type="ECO:0000313" key="7">
    <source>
        <dbReference type="Proteomes" id="UP000283841"/>
    </source>
</evidence>
<dbReference type="SMART" id="SM00298">
    <property type="entry name" value="CHROMO"/>
    <property type="match status" value="1"/>
</dbReference>
<dbReference type="Proteomes" id="UP000283841">
    <property type="component" value="Unassembled WGS sequence"/>
</dbReference>
<dbReference type="GO" id="GO:0005634">
    <property type="term" value="C:nucleus"/>
    <property type="evidence" value="ECO:0007669"/>
    <property type="project" value="UniProtKB-SubCell"/>
</dbReference>
<protein>
    <submittedName>
        <fullName evidence="6">Putative heterochromatin protein</fullName>
    </submittedName>
</protein>
<dbReference type="InterPro" id="IPR016197">
    <property type="entry name" value="Chromo-like_dom_sf"/>
</dbReference>
<dbReference type="GeneID" id="39599499"/>
<evidence type="ECO:0000313" key="6">
    <source>
        <dbReference type="EMBL" id="RWQ96768.1"/>
    </source>
</evidence>
<organism evidence="6 7">
    <name type="scientific">Byssochlamys spectabilis</name>
    <name type="common">Paecilomyces variotii</name>
    <dbReference type="NCBI Taxonomy" id="264951"/>
    <lineage>
        <taxon>Eukaryota</taxon>
        <taxon>Fungi</taxon>
        <taxon>Dikarya</taxon>
        <taxon>Ascomycota</taxon>
        <taxon>Pezizomycotina</taxon>
        <taxon>Eurotiomycetes</taxon>
        <taxon>Eurotiomycetidae</taxon>
        <taxon>Eurotiales</taxon>
        <taxon>Thermoascaceae</taxon>
        <taxon>Paecilomyces</taxon>
    </lineage>
</organism>
<dbReference type="VEuPathDB" id="FungiDB:C8Q69DRAFT_461148"/>
<name>A0A443HY45_BYSSP</name>
<dbReference type="InterPro" id="IPR051219">
    <property type="entry name" value="Heterochromatin_chromo-domain"/>
</dbReference>
<dbReference type="Gene3D" id="2.40.50.40">
    <property type="match status" value="2"/>
</dbReference>
<dbReference type="CDD" id="cd00024">
    <property type="entry name" value="CD_CSD"/>
    <property type="match status" value="1"/>
</dbReference>
<dbReference type="InterPro" id="IPR008251">
    <property type="entry name" value="Chromo_shadow_dom"/>
</dbReference>
<keyword evidence="7" id="KW-1185">Reference proteome</keyword>
<evidence type="ECO:0000256" key="4">
    <source>
        <dbReference type="SAM" id="MobiDB-lite"/>
    </source>
</evidence>
<evidence type="ECO:0000256" key="1">
    <source>
        <dbReference type="ARBA" id="ARBA00004123"/>
    </source>
</evidence>
<evidence type="ECO:0000256" key="3">
    <source>
        <dbReference type="ARBA" id="ARBA00023242"/>
    </source>
</evidence>
<dbReference type="PROSITE" id="PS50013">
    <property type="entry name" value="CHROMO_2"/>
    <property type="match status" value="1"/>
</dbReference>
<gene>
    <name evidence="6" type="ORF">C8Q69DRAFT_461148</name>
</gene>
<dbReference type="PANTHER" id="PTHR22812">
    <property type="entry name" value="CHROMOBOX PROTEIN"/>
    <property type="match status" value="1"/>
</dbReference>
<proteinExistence type="predicted"/>
<dbReference type="SMART" id="SM00300">
    <property type="entry name" value="ChSh"/>
    <property type="match status" value="1"/>
</dbReference>
<reference evidence="6 7" key="1">
    <citation type="journal article" date="2018" name="Front. Microbiol.">
        <title>Genomic and genetic insights into a cosmopolitan fungus, Paecilomyces variotii (Eurotiales).</title>
        <authorList>
            <person name="Urquhart A.S."/>
            <person name="Mondo S.J."/>
            <person name="Makela M.R."/>
            <person name="Hane J.K."/>
            <person name="Wiebenga A."/>
            <person name="He G."/>
            <person name="Mihaltcheva S."/>
            <person name="Pangilinan J."/>
            <person name="Lipzen A."/>
            <person name="Barry K."/>
            <person name="de Vries R.P."/>
            <person name="Grigoriev I.V."/>
            <person name="Idnurm A."/>
        </authorList>
    </citation>
    <scope>NUCLEOTIDE SEQUENCE [LARGE SCALE GENOMIC DNA]</scope>
    <source>
        <strain evidence="6 7">CBS 101075</strain>
    </source>
</reference>
<comment type="subcellular location">
    <subcellularLocation>
        <location evidence="1">Nucleus</location>
    </subcellularLocation>
</comment>
<dbReference type="EMBL" id="RCNU01000003">
    <property type="protein sequence ID" value="RWQ96768.1"/>
    <property type="molecule type" value="Genomic_DNA"/>
</dbReference>
<evidence type="ECO:0000256" key="2">
    <source>
        <dbReference type="ARBA" id="ARBA00011353"/>
    </source>
</evidence>
<dbReference type="AlphaFoldDB" id="A0A443HY45"/>
<feature type="compositionally biased region" description="Basic and acidic residues" evidence="4">
    <location>
        <begin position="89"/>
        <end position="118"/>
    </location>
</feature>
<feature type="region of interest" description="Disordered" evidence="4">
    <location>
        <begin position="89"/>
        <end position="148"/>
    </location>
</feature>
<dbReference type="SUPFAM" id="SSF54160">
    <property type="entry name" value="Chromo domain-like"/>
    <property type="match status" value="2"/>
</dbReference>
<dbReference type="InterPro" id="IPR023780">
    <property type="entry name" value="Chromo_domain"/>
</dbReference>
<comment type="subunit">
    <text evidence="2">Component of the NuA4 histone acetyltransferase complex.</text>
</comment>
<dbReference type="Pfam" id="PF00385">
    <property type="entry name" value="Chromo"/>
    <property type="match status" value="1"/>
</dbReference>